<proteinExistence type="predicted"/>
<evidence type="ECO:0000256" key="2">
    <source>
        <dbReference type="SAM" id="Phobius"/>
    </source>
</evidence>
<sequence>MIGKLVLPLLPFLLAIGYFTGWFLPFVSSALLCAKAAPGLWTLLVALALPLAFYLAREVRAGNEVNLSYLIAYLVVVVGPLAWLVSVTAVSQVGSSVKVVELRELPNLVGVYRLIPLPTAYKYAIDRIQLPTHTIYYQETYVYYNGTRPIYNWLIEPEGVLNSLFRNPRGAVFVYADTYPPEVKIVKQDLTWGLHNYKLTPLFLDSLALESLFNGAFGREVIWEDVADVYLNGQVIQLLPVVDYKPMFPGSLPYIDSYLVVYPNGTISKVRPEEVVRYGVPALPERVARQWVDALRMKDWVQAVFFHNTFTIRDVGDNPQPYLLLDDEGRPWWVFVAEPPGNTYSAYMILLVNASSTEPVIYVYKFNKPKIGVSKAYSYVMKAHPNWAWNSLKVQEPLPTIINSTFYWKLSVTTSDSRGLVSIEFVDADSGNTISVSVEGKLNANEVLASLLKGKVNEKEELNLNELLKKIERIKAELNELEEMVKKIASK</sequence>
<accession>A0A0U3E0J6</accession>
<feature type="transmembrane region" description="Helical" evidence="2">
    <location>
        <begin position="68"/>
        <end position="90"/>
    </location>
</feature>
<organism evidence="3 4">
    <name type="scientific">Ignicoccus islandicus DSM 13165</name>
    <dbReference type="NCBI Taxonomy" id="940295"/>
    <lineage>
        <taxon>Archaea</taxon>
        <taxon>Thermoproteota</taxon>
        <taxon>Thermoprotei</taxon>
        <taxon>Desulfurococcales</taxon>
        <taxon>Desulfurococcaceae</taxon>
        <taxon>Ignicoccus</taxon>
    </lineage>
</organism>
<dbReference type="KEGG" id="iis:EYM_00960"/>
<evidence type="ECO:0000313" key="3">
    <source>
        <dbReference type="EMBL" id="ALU11435.1"/>
    </source>
</evidence>
<dbReference type="AlphaFoldDB" id="A0A0U3E0J6"/>
<feature type="coiled-coil region" evidence="1">
    <location>
        <begin position="457"/>
        <end position="491"/>
    </location>
</feature>
<dbReference type="STRING" id="940295.EYM_00960"/>
<keyword evidence="2" id="KW-1133">Transmembrane helix</keyword>
<dbReference type="EMBL" id="CP006867">
    <property type="protein sequence ID" value="ALU11435.1"/>
    <property type="molecule type" value="Genomic_DNA"/>
</dbReference>
<evidence type="ECO:0000313" key="4">
    <source>
        <dbReference type="Proteomes" id="UP000060778"/>
    </source>
</evidence>
<name>A0A0U3E0J6_9CREN</name>
<keyword evidence="2" id="KW-0472">Membrane</keyword>
<feature type="transmembrane region" description="Helical" evidence="2">
    <location>
        <begin position="39"/>
        <end position="56"/>
    </location>
</feature>
<keyword evidence="2" id="KW-0812">Transmembrane</keyword>
<keyword evidence="4" id="KW-1185">Reference proteome</keyword>
<keyword evidence="1" id="KW-0175">Coiled coil</keyword>
<reference evidence="3 4" key="1">
    <citation type="submission" date="2013-11" db="EMBL/GenBank/DDBJ databases">
        <title>Comparative genomics of Ignicoccus.</title>
        <authorList>
            <person name="Podar M."/>
        </authorList>
    </citation>
    <scope>NUCLEOTIDE SEQUENCE [LARGE SCALE GENOMIC DNA]</scope>
    <source>
        <strain evidence="3 4">DSM 13165</strain>
    </source>
</reference>
<dbReference type="GeneID" id="30679610"/>
<dbReference type="Proteomes" id="UP000060778">
    <property type="component" value="Chromosome"/>
</dbReference>
<dbReference type="RefSeq" id="WP_075049256.1">
    <property type="nucleotide sequence ID" value="NZ_CP006867.1"/>
</dbReference>
<protein>
    <submittedName>
        <fullName evidence="3">Uncharacterized protein</fullName>
    </submittedName>
</protein>
<gene>
    <name evidence="3" type="ORF">EYM_00960</name>
</gene>
<dbReference type="OrthoDB" id="203750at2157"/>
<evidence type="ECO:0000256" key="1">
    <source>
        <dbReference type="SAM" id="Coils"/>
    </source>
</evidence>